<dbReference type="InterPro" id="IPR013024">
    <property type="entry name" value="GGCT-like"/>
</dbReference>
<dbReference type="RefSeq" id="WP_230500295.1">
    <property type="nucleotide sequence ID" value="NZ_CAKJTJ010000004.1"/>
</dbReference>
<proteinExistence type="predicted"/>
<evidence type="ECO:0000259" key="2">
    <source>
        <dbReference type="Pfam" id="PF06094"/>
    </source>
</evidence>
<dbReference type="GO" id="GO:0016746">
    <property type="term" value="F:acyltransferase activity"/>
    <property type="evidence" value="ECO:0007669"/>
    <property type="project" value="UniProtKB-KW"/>
</dbReference>
<keyword evidence="1" id="KW-0456">Lyase</keyword>
<dbReference type="SUPFAM" id="SSF110857">
    <property type="entry name" value="Gamma-glutamyl cyclotransferase-like"/>
    <property type="match status" value="2"/>
</dbReference>
<keyword evidence="3" id="KW-0012">Acyltransferase</keyword>
<evidence type="ECO:0000313" key="4">
    <source>
        <dbReference type="Proteomes" id="UP000789833"/>
    </source>
</evidence>
<dbReference type="PANTHER" id="PTHR12935">
    <property type="entry name" value="GAMMA-GLUTAMYLCYCLOTRANSFERASE"/>
    <property type="match status" value="1"/>
</dbReference>
<dbReference type="Pfam" id="PF13772">
    <property type="entry name" value="AIG2_2"/>
    <property type="match status" value="1"/>
</dbReference>
<keyword evidence="4" id="KW-1185">Reference proteome</keyword>
<sequence length="287" mass="32751">MKVFVYGTLRNGEKNARILKHARLLAEQSWTDDGSLYDTGYGYPAFAADKSGTVYGELYEVNEEELVKLDLLEEYEQGRVNNLYERVTQTIHTDKGSISAYVYIGRKDLFKRRIPTGDWKEYIMIKEMQTVRYFAYGSCMDLKRINEAGVGGYFRKIVGVGVLDNYSLKFTRKSPTDNLGRADIVEDGNGAVEGKVYEIPVSVVEKYLYVREGVPFAYRPTFVSISMNGQHIVALTFVVKNKDPETPPPIEYEVEIFRGAEGFLSEDYLQKVKKQIDVLRNHEPLGI</sequence>
<dbReference type="Gene3D" id="3.10.490.10">
    <property type="entry name" value="Gamma-glutamyl cyclotransferase-like"/>
    <property type="match status" value="2"/>
</dbReference>
<protein>
    <submittedName>
        <fullName evidence="3">Gamma-glutamylcyclotransferase YkqA</fullName>
        <ecNumber evidence="3">2.3.2.-</ecNumber>
    </submittedName>
</protein>
<dbReference type="InterPro" id="IPR036568">
    <property type="entry name" value="GGCT-like_sf"/>
</dbReference>
<keyword evidence="3" id="KW-0808">Transferase</keyword>
<dbReference type="InterPro" id="IPR009288">
    <property type="entry name" value="AIG2-like_dom"/>
</dbReference>
<dbReference type="PANTHER" id="PTHR12935:SF0">
    <property type="entry name" value="GAMMA-GLUTAMYLCYCLOTRANSFERASE"/>
    <property type="match status" value="1"/>
</dbReference>
<gene>
    <name evidence="3" type="primary">ykqA</name>
    <name evidence="3" type="ORF">BACCIP111883_01129</name>
</gene>
<comment type="caution">
    <text evidence="3">The sequence shown here is derived from an EMBL/GenBank/DDBJ whole genome shotgun (WGS) entry which is preliminary data.</text>
</comment>
<dbReference type="EC" id="2.3.2.-" evidence="3"/>
<feature type="domain" description="Gamma-glutamylcyclotransferase AIG2-like" evidence="2">
    <location>
        <begin position="3"/>
        <end position="120"/>
    </location>
</feature>
<dbReference type="Proteomes" id="UP000789833">
    <property type="component" value="Unassembled WGS sequence"/>
</dbReference>
<name>A0ABM8YKM6_9BACI</name>
<dbReference type="EMBL" id="CAKJTJ010000004">
    <property type="protein sequence ID" value="CAG9620361.1"/>
    <property type="molecule type" value="Genomic_DNA"/>
</dbReference>
<accession>A0ABM8YKM6</accession>
<dbReference type="InterPro" id="IPR017939">
    <property type="entry name" value="G-Glutamylcylcotransferase"/>
</dbReference>
<reference evidence="3 4" key="1">
    <citation type="submission" date="2021-10" db="EMBL/GenBank/DDBJ databases">
        <authorList>
            <person name="Criscuolo A."/>
        </authorList>
    </citation>
    <scope>NUCLEOTIDE SEQUENCE [LARGE SCALE GENOMIC DNA]</scope>
    <source>
        <strain evidence="4">CIP 111883</strain>
    </source>
</reference>
<evidence type="ECO:0000313" key="3">
    <source>
        <dbReference type="EMBL" id="CAG9620361.1"/>
    </source>
</evidence>
<dbReference type="Pfam" id="PF06094">
    <property type="entry name" value="GGACT"/>
    <property type="match status" value="1"/>
</dbReference>
<dbReference type="CDD" id="cd06661">
    <property type="entry name" value="GGCT_like"/>
    <property type="match status" value="2"/>
</dbReference>
<organism evidence="3 4">
    <name type="scientific">Sutcliffiella rhizosphaerae</name>
    <dbReference type="NCBI Taxonomy" id="2880967"/>
    <lineage>
        <taxon>Bacteria</taxon>
        <taxon>Bacillati</taxon>
        <taxon>Bacillota</taxon>
        <taxon>Bacilli</taxon>
        <taxon>Bacillales</taxon>
        <taxon>Bacillaceae</taxon>
        <taxon>Sutcliffiella</taxon>
    </lineage>
</organism>
<evidence type="ECO:0000256" key="1">
    <source>
        <dbReference type="ARBA" id="ARBA00023239"/>
    </source>
</evidence>